<accession>A0A1D8IQS0</accession>
<dbReference type="SUPFAM" id="SSF52833">
    <property type="entry name" value="Thioredoxin-like"/>
    <property type="match status" value="1"/>
</dbReference>
<reference evidence="2" key="1">
    <citation type="submission" date="2016-09" db="EMBL/GenBank/DDBJ databases">
        <title>Acidihalobacter prosperus F5.</title>
        <authorList>
            <person name="Khaleque H.N."/>
            <person name="Ramsay J.P."/>
            <person name="Kaksonen A.H."/>
            <person name="Boxall N.J."/>
            <person name="Watkin E.L.J."/>
        </authorList>
    </citation>
    <scope>NUCLEOTIDE SEQUENCE [LARGE SCALE GENOMIC DNA]</scope>
    <source>
        <strain evidence="2">F5</strain>
    </source>
</reference>
<dbReference type="EMBL" id="CP017415">
    <property type="protein sequence ID" value="AOU98767.1"/>
    <property type="molecule type" value="Genomic_DNA"/>
</dbReference>
<gene>
    <name evidence="1" type="ORF">BI364_13035</name>
</gene>
<evidence type="ECO:0000313" key="2">
    <source>
        <dbReference type="Proteomes" id="UP000095401"/>
    </source>
</evidence>
<evidence type="ECO:0008006" key="3">
    <source>
        <dbReference type="Google" id="ProtNLM"/>
    </source>
</evidence>
<organism evidence="1 2">
    <name type="scientific">Acidihalobacter yilgarnensis</name>
    <dbReference type="NCBI Taxonomy" id="2819280"/>
    <lineage>
        <taxon>Bacteria</taxon>
        <taxon>Pseudomonadati</taxon>
        <taxon>Pseudomonadota</taxon>
        <taxon>Gammaproteobacteria</taxon>
        <taxon>Chromatiales</taxon>
        <taxon>Ectothiorhodospiraceae</taxon>
        <taxon>Acidihalobacter</taxon>
    </lineage>
</organism>
<proteinExistence type="predicted"/>
<dbReference type="KEGG" id="aprs:BI364_13035"/>
<dbReference type="AlphaFoldDB" id="A0A1D8IQS0"/>
<dbReference type="InterPro" id="IPR036249">
    <property type="entry name" value="Thioredoxin-like_sf"/>
</dbReference>
<name>A0A1D8IQS0_9GAMM</name>
<dbReference type="Proteomes" id="UP000095401">
    <property type="component" value="Chromosome"/>
</dbReference>
<evidence type="ECO:0000313" key="1">
    <source>
        <dbReference type="EMBL" id="AOU98767.1"/>
    </source>
</evidence>
<protein>
    <recommendedName>
        <fullName evidence="3">Alkyl hydroperoxide reductase subunit C/ Thiol specific antioxidant domain-containing protein</fullName>
    </recommendedName>
</protein>
<keyword evidence="2" id="KW-1185">Reference proteome</keyword>
<dbReference type="RefSeq" id="WP_070079124.1">
    <property type="nucleotide sequence ID" value="NZ_CP017415.1"/>
</dbReference>
<sequence length="99" mass="10848">MKRHLDLPDLDHQLTELCEATGTITLRNPAPQAAQCEVDALDRSARATVVGDTASDFALPDANGSLVTPAGLRPKESLVLIFYWSNWLPCCDLELRTQV</sequence>
<dbReference type="Gene3D" id="3.40.30.10">
    <property type="entry name" value="Glutaredoxin"/>
    <property type="match status" value="1"/>
</dbReference>